<dbReference type="AlphaFoldDB" id="S2JZY5"/>
<dbReference type="VEuPathDB" id="FungiDB:HMPREF1544_07860"/>
<dbReference type="Proteomes" id="UP000014254">
    <property type="component" value="Unassembled WGS sequence"/>
</dbReference>
<evidence type="ECO:0000313" key="3">
    <source>
        <dbReference type="Proteomes" id="UP000014254"/>
    </source>
</evidence>
<organism evidence="2 3">
    <name type="scientific">Mucor circinelloides f. circinelloides (strain 1006PhL)</name>
    <name type="common">Mucormycosis agent</name>
    <name type="synonym">Calyptromyces circinelloides</name>
    <dbReference type="NCBI Taxonomy" id="1220926"/>
    <lineage>
        <taxon>Eukaryota</taxon>
        <taxon>Fungi</taxon>
        <taxon>Fungi incertae sedis</taxon>
        <taxon>Mucoromycota</taxon>
        <taxon>Mucoromycotina</taxon>
        <taxon>Mucoromycetes</taxon>
        <taxon>Mucorales</taxon>
        <taxon>Mucorineae</taxon>
        <taxon>Mucoraceae</taxon>
        <taxon>Mucor</taxon>
    </lineage>
</organism>
<accession>S2JZY5</accession>
<dbReference type="OrthoDB" id="10397126at2759"/>
<evidence type="ECO:0000256" key="1">
    <source>
        <dbReference type="SAM" id="MobiDB-lite"/>
    </source>
</evidence>
<feature type="compositionally biased region" description="Pro residues" evidence="1">
    <location>
        <begin position="90"/>
        <end position="102"/>
    </location>
</feature>
<dbReference type="EMBL" id="KE124013">
    <property type="protein sequence ID" value="EPB85400.1"/>
    <property type="molecule type" value="Genomic_DNA"/>
</dbReference>
<name>S2JZY5_MUCC1</name>
<keyword evidence="3" id="KW-1185">Reference proteome</keyword>
<dbReference type="InParanoid" id="S2JZY5"/>
<proteinExistence type="predicted"/>
<evidence type="ECO:0000313" key="2">
    <source>
        <dbReference type="EMBL" id="EPB85400.1"/>
    </source>
</evidence>
<protein>
    <submittedName>
        <fullName evidence="2">Uncharacterized protein</fullName>
    </submittedName>
</protein>
<feature type="region of interest" description="Disordered" evidence="1">
    <location>
        <begin position="1"/>
        <end position="107"/>
    </location>
</feature>
<sequence length="127" mass="12845">MRAVDGWSRGDLPDRDTAVTSAPSSGIASSPVPTSSSYSGISVDMPPTSSGVAPVFVSDSDTRSDSEDVVEQSINSRRAQESPAVSLGPAPSPGPAASPGPSSPSGGGFTRLLLKKVLISYVITVLN</sequence>
<gene>
    <name evidence="2" type="ORF">HMPREF1544_07860</name>
</gene>
<feature type="compositionally biased region" description="Low complexity" evidence="1">
    <location>
        <begin position="24"/>
        <end position="43"/>
    </location>
</feature>
<reference evidence="3" key="1">
    <citation type="submission" date="2013-05" db="EMBL/GenBank/DDBJ databases">
        <title>The Genome sequence of Mucor circinelloides f. circinelloides 1006PhL.</title>
        <authorList>
            <consortium name="The Broad Institute Genomics Platform"/>
            <person name="Cuomo C."/>
            <person name="Earl A."/>
            <person name="Findley K."/>
            <person name="Lee S.C."/>
            <person name="Walker B."/>
            <person name="Young S."/>
            <person name="Zeng Q."/>
            <person name="Gargeya S."/>
            <person name="Fitzgerald M."/>
            <person name="Haas B."/>
            <person name="Abouelleil A."/>
            <person name="Allen A.W."/>
            <person name="Alvarado L."/>
            <person name="Arachchi H.M."/>
            <person name="Berlin A.M."/>
            <person name="Chapman S.B."/>
            <person name="Gainer-Dewar J."/>
            <person name="Goldberg J."/>
            <person name="Griggs A."/>
            <person name="Gujja S."/>
            <person name="Hansen M."/>
            <person name="Howarth C."/>
            <person name="Imamovic A."/>
            <person name="Ireland A."/>
            <person name="Larimer J."/>
            <person name="McCowan C."/>
            <person name="Murphy C."/>
            <person name="Pearson M."/>
            <person name="Poon T.W."/>
            <person name="Priest M."/>
            <person name="Roberts A."/>
            <person name="Saif S."/>
            <person name="Shea T."/>
            <person name="Sisk P."/>
            <person name="Sykes S."/>
            <person name="Wortman J."/>
            <person name="Nusbaum C."/>
            <person name="Birren B."/>
        </authorList>
    </citation>
    <scope>NUCLEOTIDE SEQUENCE [LARGE SCALE GENOMIC DNA]</scope>
    <source>
        <strain evidence="3">1006PhL</strain>
    </source>
</reference>